<protein>
    <submittedName>
        <fullName evidence="1">Sulfotransferase</fullName>
    </submittedName>
</protein>
<comment type="caution">
    <text evidence="1">The sequence shown here is derived from an EMBL/GenBank/DDBJ whole genome shotgun (WGS) entry which is preliminary data.</text>
</comment>
<accession>A0A937LJP2</accession>
<name>A0A937LJP2_9GAMM</name>
<dbReference type="SUPFAM" id="SSF52540">
    <property type="entry name" value="P-loop containing nucleoside triphosphate hydrolases"/>
    <property type="match status" value="1"/>
</dbReference>
<dbReference type="InterPro" id="IPR052736">
    <property type="entry name" value="Stf3_sulfotransferase"/>
</dbReference>
<dbReference type="Gene3D" id="3.40.50.300">
    <property type="entry name" value="P-loop containing nucleotide triphosphate hydrolases"/>
    <property type="match status" value="1"/>
</dbReference>
<dbReference type="AlphaFoldDB" id="A0A937LJP2"/>
<reference evidence="1" key="1">
    <citation type="submission" date="2020-10" db="EMBL/GenBank/DDBJ databases">
        <title>Microbiome of the Black Sea water column analyzed by genome centric metagenomics.</title>
        <authorList>
            <person name="Cabello-Yeves P.J."/>
            <person name="Callieri C."/>
            <person name="Picazo A."/>
            <person name="Mehrshad M."/>
            <person name="Haro-Moreno J.M."/>
            <person name="Roda-Garcia J."/>
            <person name="Dzembekova N."/>
            <person name="Slabakova V."/>
            <person name="Slabakova N."/>
            <person name="Moncheva S."/>
            <person name="Rodriguez-Valera F."/>
        </authorList>
    </citation>
    <scope>NUCLEOTIDE SEQUENCE</scope>
    <source>
        <strain evidence="1">BS307-5m-G50</strain>
    </source>
</reference>
<dbReference type="Proteomes" id="UP000711391">
    <property type="component" value="Unassembled WGS sequence"/>
</dbReference>
<evidence type="ECO:0000313" key="2">
    <source>
        <dbReference type="Proteomes" id="UP000711391"/>
    </source>
</evidence>
<proteinExistence type="predicted"/>
<dbReference type="EMBL" id="JADHQD010000007">
    <property type="protein sequence ID" value="MBL6818109.1"/>
    <property type="molecule type" value="Genomic_DNA"/>
</dbReference>
<dbReference type="InterPro" id="IPR027417">
    <property type="entry name" value="P-loop_NTPase"/>
</dbReference>
<sequence>SFCSLTKNVRLAFSKKIDTNGIGKTVIDFWNHNLSRGMEDRKLLSSGQIVDIQYSEFVKNPLNHIKNTYQQLNFDMNIQTENKIQKYLEQDKNILKPEHRYTLDEFGLNQNDIKDQFKEYILNYDF</sequence>
<feature type="non-terminal residue" evidence="1">
    <location>
        <position position="1"/>
    </location>
</feature>
<dbReference type="PANTHER" id="PTHR36451:SF1">
    <property type="entry name" value="OMEGA-HYDROXY-BETA-DIHYDROMENAQUINONE-9 SULFOTRANSFERASE STF3"/>
    <property type="match status" value="1"/>
</dbReference>
<dbReference type="Pfam" id="PF13469">
    <property type="entry name" value="Sulfotransfer_3"/>
    <property type="match status" value="1"/>
</dbReference>
<dbReference type="PANTHER" id="PTHR36451">
    <property type="entry name" value="PAPS-DEPENDENT SULFOTRANSFERASE STF3"/>
    <property type="match status" value="1"/>
</dbReference>
<organism evidence="1 2">
    <name type="scientific">SAR86 cluster bacterium</name>
    <dbReference type="NCBI Taxonomy" id="2030880"/>
    <lineage>
        <taxon>Bacteria</taxon>
        <taxon>Pseudomonadati</taxon>
        <taxon>Pseudomonadota</taxon>
        <taxon>Gammaproteobacteria</taxon>
        <taxon>SAR86 cluster</taxon>
    </lineage>
</organism>
<evidence type="ECO:0000313" key="1">
    <source>
        <dbReference type="EMBL" id="MBL6818109.1"/>
    </source>
</evidence>
<gene>
    <name evidence="1" type="ORF">ISQ64_01740</name>
</gene>